<dbReference type="RefSeq" id="WP_255901232.1">
    <property type="nucleotide sequence ID" value="NZ_JAFMZO010000002.1"/>
</dbReference>
<evidence type="ECO:0000313" key="1">
    <source>
        <dbReference type="EMBL" id="MFD2163221.1"/>
    </source>
</evidence>
<keyword evidence="2" id="KW-1185">Reference proteome</keyword>
<accession>A0ABW4ZN06</accession>
<dbReference type="Proteomes" id="UP001597387">
    <property type="component" value="Unassembled WGS sequence"/>
</dbReference>
<dbReference type="EMBL" id="JBHUHZ010000002">
    <property type="protein sequence ID" value="MFD2163221.1"/>
    <property type="molecule type" value="Genomic_DNA"/>
</dbReference>
<organism evidence="1 2">
    <name type="scientific">Paradesertivirga mongoliensis</name>
    <dbReference type="NCBI Taxonomy" id="2100740"/>
    <lineage>
        <taxon>Bacteria</taxon>
        <taxon>Pseudomonadati</taxon>
        <taxon>Bacteroidota</taxon>
        <taxon>Sphingobacteriia</taxon>
        <taxon>Sphingobacteriales</taxon>
        <taxon>Sphingobacteriaceae</taxon>
        <taxon>Paradesertivirga</taxon>
    </lineage>
</organism>
<reference evidence="2" key="1">
    <citation type="journal article" date="2019" name="Int. J. Syst. Evol. Microbiol.">
        <title>The Global Catalogue of Microorganisms (GCM) 10K type strain sequencing project: providing services to taxonomists for standard genome sequencing and annotation.</title>
        <authorList>
            <consortium name="The Broad Institute Genomics Platform"/>
            <consortium name="The Broad Institute Genome Sequencing Center for Infectious Disease"/>
            <person name="Wu L."/>
            <person name="Ma J."/>
        </authorList>
    </citation>
    <scope>NUCLEOTIDE SEQUENCE [LARGE SCALE GENOMIC DNA]</scope>
    <source>
        <strain evidence="2">KCTC 42217</strain>
    </source>
</reference>
<gene>
    <name evidence="1" type="ORF">ACFSJU_12520</name>
</gene>
<dbReference type="Pfam" id="PF18849">
    <property type="entry name" value="baeRF_family7"/>
    <property type="match status" value="1"/>
</dbReference>
<dbReference type="InterPro" id="IPR040837">
    <property type="entry name" value="Bact_RF_family7"/>
</dbReference>
<proteinExistence type="predicted"/>
<name>A0ABW4ZN06_9SPHI</name>
<protein>
    <submittedName>
        <fullName evidence="1">Uncharacterized protein</fullName>
    </submittedName>
</protein>
<evidence type="ECO:0000313" key="2">
    <source>
        <dbReference type="Proteomes" id="UP001597387"/>
    </source>
</evidence>
<comment type="caution">
    <text evidence="1">The sequence shown here is derived from an EMBL/GenBank/DDBJ whole genome shotgun (WGS) entry which is preliminary data.</text>
</comment>
<sequence>MDVISKDEFKELANHQADGCVSIYIPTHSSGVEVNEKYDTLVFKNNVQKARVQLTGKGYDVRKVDAILAPAVELIRDEEFWNNQSKGLAVFMSEKFFKMYQLPLSVKEEVLVNSSFLLTPLLPVMERRHRFYLLVLSKHACKFYEGDQFEMKKLEIAELPTGMDDVVPFELKEARQIHRRAGAAAGSAASVGASFHGHGSGLSDEDEYLLQYLKEVDQTLWTEVLHNQHVPLVLASVDYEIAYYKQISNYKHISEVSLTGNYEHEDRQSLYLKVKDKLAPYFREYSNDALKNYYNNSAKELTTSIPEEVIPAAYFSQVSDLFVQKDQRIWGKFDENNNSITINEQKQEDDECLINKAIIKTLMNGGEVHMLEKEKMPADTPIAAFMRYSL</sequence>